<comment type="function">
    <text evidence="5">Effector that suppresses plant defense responses during pathogen infection.</text>
</comment>
<proteinExistence type="inferred from homology"/>
<evidence type="ECO:0000256" key="3">
    <source>
        <dbReference type="ARBA" id="ARBA00022525"/>
    </source>
</evidence>
<name>E0W5G3_PHYSO</name>
<evidence type="ECO:0000256" key="1">
    <source>
        <dbReference type="ARBA" id="ARBA00004613"/>
    </source>
</evidence>
<evidence type="ECO:0000256" key="2">
    <source>
        <dbReference type="ARBA" id="ARBA00010400"/>
    </source>
</evidence>
<dbReference type="EMBL" id="JN253726">
    <property type="protein sequence ID" value="AEK80539.1"/>
    <property type="molecule type" value="Genomic_DNA"/>
</dbReference>
<dbReference type="OMA" id="EMDDILC"/>
<reference evidence="6" key="1">
    <citation type="journal article" date="2011" name="Plant Cell">
        <title>Transcriptional programming and functional interactions within the Phytophthora sojae RXLR effector repertoire.</title>
        <authorList>
            <person name="Wang Q."/>
            <person name="Han C."/>
            <person name="Ferreira A.O."/>
            <person name="Yu X."/>
            <person name="Ye W."/>
            <person name="Tripathy S."/>
            <person name="Kale S.D."/>
            <person name="Gu B."/>
            <person name="Sheng Y."/>
            <person name="Sui Y."/>
            <person name="Wang X."/>
            <person name="Zhang Z."/>
            <person name="Cheng B."/>
            <person name="Dong S."/>
            <person name="Shan W."/>
            <person name="Zheng X."/>
            <person name="Dou D."/>
            <person name="Tyler B.M."/>
            <person name="Wang Y."/>
        </authorList>
    </citation>
    <scope>NUCLEOTIDE SEQUENCE</scope>
    <source>
        <strain evidence="6">P7064</strain>
        <strain evidence="7">P7074</strain>
        <strain evidence="8">P7076</strain>
    </source>
</reference>
<accession>E0W5G3</accession>
<evidence type="ECO:0000313" key="6">
    <source>
        <dbReference type="EMBL" id="AEK80539.1"/>
    </source>
</evidence>
<evidence type="ECO:0000256" key="4">
    <source>
        <dbReference type="ARBA" id="ARBA00022729"/>
    </source>
</evidence>
<evidence type="ECO:0000313" key="7">
    <source>
        <dbReference type="EMBL" id="AEK80540.1"/>
    </source>
</evidence>
<dbReference type="EMBL" id="JN253728">
    <property type="protein sequence ID" value="AEK80541.1"/>
    <property type="molecule type" value="Genomic_DNA"/>
</dbReference>
<dbReference type="KEGG" id="psoj:PHYSODRAFT_355799"/>
<feature type="chain" id="PRO_5007652851" description="RxLR effector protein" evidence="5">
    <location>
        <begin position="27"/>
        <end position="141"/>
    </location>
</feature>
<organism evidence="6">
    <name type="scientific">Phytophthora sojae</name>
    <name type="common">Soybean stem and root rot agent</name>
    <name type="synonym">Phytophthora megasperma f. sp. glycines</name>
    <dbReference type="NCBI Taxonomy" id="67593"/>
    <lineage>
        <taxon>Eukaryota</taxon>
        <taxon>Sar</taxon>
        <taxon>Stramenopiles</taxon>
        <taxon>Oomycota</taxon>
        <taxon>Peronosporomycetes</taxon>
        <taxon>Peronosporales</taxon>
        <taxon>Peronosporaceae</taxon>
        <taxon>Phytophthora</taxon>
    </lineage>
</organism>
<dbReference type="EMBL" id="JN253727">
    <property type="protein sequence ID" value="AEK80540.1"/>
    <property type="molecule type" value="Genomic_DNA"/>
</dbReference>
<comment type="similarity">
    <text evidence="2 5">Belongs to the RxLR effector family.</text>
</comment>
<dbReference type="Pfam" id="PF16810">
    <property type="entry name" value="RXLR"/>
    <property type="match status" value="1"/>
</dbReference>
<evidence type="ECO:0000256" key="5">
    <source>
        <dbReference type="RuleBase" id="RU367124"/>
    </source>
</evidence>
<feature type="signal peptide" evidence="5">
    <location>
        <begin position="1"/>
        <end position="26"/>
    </location>
</feature>
<comment type="domain">
    <text evidence="5">The RxLR-dEER motif acts to carry the protein into the host cell cytoplasm through binding to cell surface phosphatidylinositol-3-phosphate.</text>
</comment>
<dbReference type="RefSeq" id="XP_009534455.1">
    <property type="nucleotide sequence ID" value="XM_009536160.1"/>
</dbReference>
<dbReference type="VEuPathDB" id="FungiDB:PHYSODRAFT_355799"/>
<protein>
    <recommendedName>
        <fullName evidence="5">RxLR effector protein</fullName>
    </recommendedName>
</protein>
<keyword evidence="3 5" id="KW-0964">Secreted</keyword>
<dbReference type="AlphaFoldDB" id="E0W5G3"/>
<comment type="subcellular location">
    <subcellularLocation>
        <location evidence="1 5">Secreted</location>
    </subcellularLocation>
</comment>
<dbReference type="InterPro" id="IPR031825">
    <property type="entry name" value="RXLR"/>
</dbReference>
<gene>
    <name evidence="6" type="primary">Avh</name>
</gene>
<evidence type="ECO:0000313" key="8">
    <source>
        <dbReference type="EMBL" id="AEK80541.1"/>
    </source>
</evidence>
<sequence>MRAQYFLVAVATVLLATCATLSSVNAVQVSPAARRQGYVLLRSLEMKPRGEGEEERAGGALGKVDDVVADIVDDAPSLMKMFKHWRTLTAGEKLRTAGLADLPEEKFMEVLKLYGLYKALGSDAFLARQERIKAKAHPTRT</sequence>
<keyword evidence="4 5" id="KW-0732">Signal</keyword>